<keyword evidence="4 7" id="KW-0812">Transmembrane</keyword>
<dbReference type="PANTHER" id="PTHR43744:SF12">
    <property type="entry name" value="ABC TRANSPORTER PERMEASE PROTEIN MG189-RELATED"/>
    <property type="match status" value="1"/>
</dbReference>
<dbReference type="PANTHER" id="PTHR43744">
    <property type="entry name" value="ABC TRANSPORTER PERMEASE PROTEIN MG189-RELATED-RELATED"/>
    <property type="match status" value="1"/>
</dbReference>
<dbReference type="PROSITE" id="PS50928">
    <property type="entry name" value="ABC_TM1"/>
    <property type="match status" value="1"/>
</dbReference>
<dbReference type="Gene3D" id="1.10.3720.10">
    <property type="entry name" value="MetI-like"/>
    <property type="match status" value="1"/>
</dbReference>
<evidence type="ECO:0000313" key="10">
    <source>
        <dbReference type="Proteomes" id="UP001471651"/>
    </source>
</evidence>
<keyword evidence="5 7" id="KW-1133">Transmembrane helix</keyword>
<dbReference type="SUPFAM" id="SSF161098">
    <property type="entry name" value="MetI-like"/>
    <property type="match status" value="1"/>
</dbReference>
<evidence type="ECO:0000256" key="4">
    <source>
        <dbReference type="ARBA" id="ARBA00022692"/>
    </source>
</evidence>
<feature type="domain" description="ABC transmembrane type-1" evidence="8">
    <location>
        <begin position="88"/>
        <end position="281"/>
    </location>
</feature>
<evidence type="ECO:0000256" key="3">
    <source>
        <dbReference type="ARBA" id="ARBA00022475"/>
    </source>
</evidence>
<dbReference type="RefSeq" id="WP_348576637.1">
    <property type="nucleotide sequence ID" value="NZ_JBDYKN010000005.1"/>
</dbReference>
<feature type="transmembrane region" description="Helical" evidence="7">
    <location>
        <begin position="157"/>
        <end position="178"/>
    </location>
</feature>
<keyword evidence="3" id="KW-1003">Cell membrane</keyword>
<reference evidence="9 10" key="1">
    <citation type="submission" date="2024-05" db="EMBL/GenBank/DDBJ databases">
        <authorList>
            <person name="Busch G.E."/>
            <person name="Sharma I."/>
        </authorList>
    </citation>
    <scope>NUCLEOTIDE SEQUENCE [LARGE SCALE GENOMIC DNA]</scope>
    <source>
        <strain evidence="9 10">23GB23</strain>
    </source>
</reference>
<dbReference type="EMBL" id="JBDYKN010000005">
    <property type="protein sequence ID" value="MEP7729270.1"/>
    <property type="molecule type" value="Genomic_DNA"/>
</dbReference>
<evidence type="ECO:0000256" key="6">
    <source>
        <dbReference type="ARBA" id="ARBA00023136"/>
    </source>
</evidence>
<feature type="transmembrane region" description="Helical" evidence="7">
    <location>
        <begin position="12"/>
        <end position="33"/>
    </location>
</feature>
<accession>A0ABV0KYK0</accession>
<proteinExistence type="inferred from homology"/>
<evidence type="ECO:0000256" key="1">
    <source>
        <dbReference type="ARBA" id="ARBA00004651"/>
    </source>
</evidence>
<protein>
    <submittedName>
        <fullName evidence="9">Carbohydrate ABC transporter permease</fullName>
    </submittedName>
</protein>
<dbReference type="Pfam" id="PF00528">
    <property type="entry name" value="BPD_transp_1"/>
    <property type="match status" value="1"/>
</dbReference>
<keyword evidence="2 7" id="KW-0813">Transport</keyword>
<sequence length="295" mass="32564">MTLIKKITPARFIAWMILISMLVVTIFPLLFVAKTSFVPADELFTTSTKMLPDNPTLSNYKKIFGLLSTEESIAAGGSGANINITHSMINSVLFTGIIVVVQTFNCALAAYAFARIPFYGSKLIFGCFVASMMIPSVVTLIPNFVLMRDLGLLNSMLGMVAPFFLMHGFAVFFLRQFFISLPKDIEEAAQLDGANPFMIFFKIALPLSWAPLMTVATLTTINMWNEFLWPFLIATDDSMKTLPVALQSFKSQTPQGQPDWGGLMAATVVATIPTIIMLFFFGRRIVESVQFTGGK</sequence>
<evidence type="ECO:0000259" key="8">
    <source>
        <dbReference type="PROSITE" id="PS50928"/>
    </source>
</evidence>
<dbReference type="Proteomes" id="UP001471651">
    <property type="component" value="Unassembled WGS sequence"/>
</dbReference>
<evidence type="ECO:0000313" key="9">
    <source>
        <dbReference type="EMBL" id="MEP7729270.1"/>
    </source>
</evidence>
<organism evidence="9 10">
    <name type="scientific">Marinomonas primoryensis</name>
    <dbReference type="NCBI Taxonomy" id="178399"/>
    <lineage>
        <taxon>Bacteria</taxon>
        <taxon>Pseudomonadati</taxon>
        <taxon>Pseudomonadota</taxon>
        <taxon>Gammaproteobacteria</taxon>
        <taxon>Oceanospirillales</taxon>
        <taxon>Oceanospirillaceae</taxon>
        <taxon>Marinomonas</taxon>
    </lineage>
</organism>
<comment type="similarity">
    <text evidence="7">Belongs to the binding-protein-dependent transport system permease family.</text>
</comment>
<comment type="caution">
    <text evidence="9">The sequence shown here is derived from an EMBL/GenBank/DDBJ whole genome shotgun (WGS) entry which is preliminary data.</text>
</comment>
<feature type="transmembrane region" description="Helical" evidence="7">
    <location>
        <begin position="260"/>
        <end position="281"/>
    </location>
</feature>
<comment type="subcellular location">
    <subcellularLocation>
        <location evidence="1 7">Cell membrane</location>
        <topology evidence="1 7">Multi-pass membrane protein</topology>
    </subcellularLocation>
</comment>
<keyword evidence="6 7" id="KW-0472">Membrane</keyword>
<keyword evidence="10" id="KW-1185">Reference proteome</keyword>
<name>A0ABV0KYK0_9GAMM</name>
<evidence type="ECO:0000256" key="7">
    <source>
        <dbReference type="RuleBase" id="RU363032"/>
    </source>
</evidence>
<feature type="transmembrane region" description="Helical" evidence="7">
    <location>
        <begin position="123"/>
        <end position="145"/>
    </location>
</feature>
<evidence type="ECO:0000256" key="2">
    <source>
        <dbReference type="ARBA" id="ARBA00022448"/>
    </source>
</evidence>
<evidence type="ECO:0000256" key="5">
    <source>
        <dbReference type="ARBA" id="ARBA00022989"/>
    </source>
</evidence>
<dbReference type="InterPro" id="IPR000515">
    <property type="entry name" value="MetI-like"/>
</dbReference>
<feature type="transmembrane region" description="Helical" evidence="7">
    <location>
        <begin position="199"/>
        <end position="221"/>
    </location>
</feature>
<feature type="transmembrane region" description="Helical" evidence="7">
    <location>
        <begin position="92"/>
        <end position="114"/>
    </location>
</feature>
<gene>
    <name evidence="9" type="ORF">ABKW32_07450</name>
</gene>
<dbReference type="InterPro" id="IPR035906">
    <property type="entry name" value="MetI-like_sf"/>
</dbReference>
<dbReference type="CDD" id="cd06261">
    <property type="entry name" value="TM_PBP2"/>
    <property type="match status" value="1"/>
</dbReference>